<evidence type="ECO:0000259" key="1">
    <source>
        <dbReference type="Pfam" id="PF01636"/>
    </source>
</evidence>
<keyword evidence="3" id="KW-1185">Reference proteome</keyword>
<dbReference type="GO" id="GO:0016740">
    <property type="term" value="F:transferase activity"/>
    <property type="evidence" value="ECO:0007669"/>
    <property type="project" value="UniProtKB-KW"/>
</dbReference>
<dbReference type="PANTHER" id="PTHR21310">
    <property type="entry name" value="AMINOGLYCOSIDE PHOSPHOTRANSFERASE-RELATED-RELATED"/>
    <property type="match status" value="1"/>
</dbReference>
<gene>
    <name evidence="2" type="ordered locus">Clocel_3278</name>
</gene>
<dbReference type="Pfam" id="PF01636">
    <property type="entry name" value="APH"/>
    <property type="match status" value="1"/>
</dbReference>
<name>D9SUY6_CLOC7</name>
<sequence>MSYATVKPKIDLDEINILLEKIFPYPVEQIEEAPTGKIKKVYFLKYMGKAYVIRFSKDDKEFKFEKYLQEALKGEDFPLAKLLYNGSFNNYYYAISEKIEGVAINTLSEKEVKNTLPSIMEALTKLHSIDLAEATGYGWLDSNRDGTFDTFTGFLQSFFSREQEGFWKGWYDLFENSFLDYDIFKGLYKKMMELAPYCEGRRYLTHTDFHYNNLIINNLKLVGIIDWGGVSYLDFIFDLARLIMEFPDYNLLNEFQAFYKENNMDTSNFNQRFLCAALCHSLDGMRFWAKLGSIEAYKSILDNVLMILNKYEISRF</sequence>
<reference evidence="2 3" key="1">
    <citation type="submission" date="2010-08" db="EMBL/GenBank/DDBJ databases">
        <title>Complete sequence of Clostridium cellulovorans 743B.</title>
        <authorList>
            <consortium name="US DOE Joint Genome Institute"/>
            <person name="Lucas S."/>
            <person name="Copeland A."/>
            <person name="Lapidus A."/>
            <person name="Cheng J.-F."/>
            <person name="Bruce D."/>
            <person name="Goodwin L."/>
            <person name="Pitluck S."/>
            <person name="Chertkov O."/>
            <person name="Detter J.C."/>
            <person name="Han C."/>
            <person name="Tapia R."/>
            <person name="Land M."/>
            <person name="Hauser L."/>
            <person name="Chang Y.-J."/>
            <person name="Jeffries C."/>
            <person name="Kyrpides N."/>
            <person name="Ivanova N."/>
            <person name="Mikhailova N."/>
            <person name="Hemme C.L."/>
            <person name="Woyke T."/>
        </authorList>
    </citation>
    <scope>NUCLEOTIDE SEQUENCE [LARGE SCALE GENOMIC DNA]</scope>
    <source>
        <strain evidence="3">ATCC 35296 / DSM 3052 / OCM 3 / 743B</strain>
    </source>
</reference>
<dbReference type="InterPro" id="IPR051678">
    <property type="entry name" value="AGP_Transferase"/>
</dbReference>
<dbReference type="OrthoDB" id="2568768at2"/>
<organism evidence="2 3">
    <name type="scientific">Clostridium cellulovorans (strain ATCC 35296 / DSM 3052 / OCM 3 / 743B)</name>
    <dbReference type="NCBI Taxonomy" id="573061"/>
    <lineage>
        <taxon>Bacteria</taxon>
        <taxon>Bacillati</taxon>
        <taxon>Bacillota</taxon>
        <taxon>Clostridia</taxon>
        <taxon>Eubacteriales</taxon>
        <taxon>Clostridiaceae</taxon>
        <taxon>Clostridium</taxon>
    </lineage>
</organism>
<dbReference type="EMBL" id="CP002160">
    <property type="protein sequence ID" value="ADL52961.1"/>
    <property type="molecule type" value="Genomic_DNA"/>
</dbReference>
<dbReference type="InterPro" id="IPR011009">
    <property type="entry name" value="Kinase-like_dom_sf"/>
</dbReference>
<dbReference type="Gene3D" id="3.90.1200.10">
    <property type="match status" value="1"/>
</dbReference>
<protein>
    <submittedName>
        <fullName evidence="2">Aminoglycoside phosphotransferase</fullName>
    </submittedName>
</protein>
<dbReference type="KEGG" id="ccb:Clocel_3278"/>
<dbReference type="Gene3D" id="3.30.200.150">
    <property type="match status" value="1"/>
</dbReference>
<dbReference type="eggNOG" id="COG3173">
    <property type="taxonomic scope" value="Bacteria"/>
</dbReference>
<evidence type="ECO:0000313" key="3">
    <source>
        <dbReference type="Proteomes" id="UP000002730"/>
    </source>
</evidence>
<dbReference type="STRING" id="573061.Clocel_3278"/>
<dbReference type="SUPFAM" id="SSF56112">
    <property type="entry name" value="Protein kinase-like (PK-like)"/>
    <property type="match status" value="1"/>
</dbReference>
<dbReference type="HOGENOM" id="CLU_905694_0_0_9"/>
<dbReference type="AlphaFoldDB" id="D9SUY6"/>
<evidence type="ECO:0000313" key="2">
    <source>
        <dbReference type="EMBL" id="ADL52961.1"/>
    </source>
</evidence>
<proteinExistence type="predicted"/>
<dbReference type="InterPro" id="IPR002575">
    <property type="entry name" value="Aminoglycoside_PTrfase"/>
</dbReference>
<accession>D9SUY6</accession>
<feature type="domain" description="Aminoglycoside phosphotransferase" evidence="1">
    <location>
        <begin position="32"/>
        <end position="252"/>
    </location>
</feature>
<dbReference type="RefSeq" id="WP_010073351.1">
    <property type="nucleotide sequence ID" value="NC_014393.1"/>
</dbReference>
<keyword evidence="2" id="KW-0808">Transferase</keyword>
<dbReference type="Proteomes" id="UP000002730">
    <property type="component" value="Chromosome"/>
</dbReference>